<evidence type="ECO:0000313" key="2">
    <source>
        <dbReference type="EMBL" id="ELR12445.1"/>
    </source>
</evidence>
<evidence type="ECO:0000256" key="1">
    <source>
        <dbReference type="SAM" id="MobiDB-lite"/>
    </source>
</evidence>
<dbReference type="GeneID" id="14912937"/>
<dbReference type="Proteomes" id="UP000011083">
    <property type="component" value="Unassembled WGS sequence"/>
</dbReference>
<feature type="region of interest" description="Disordered" evidence="1">
    <location>
        <begin position="531"/>
        <end position="601"/>
    </location>
</feature>
<gene>
    <name evidence="2" type="ORF">ACA1_324920</name>
</gene>
<dbReference type="EMBL" id="KB008116">
    <property type="protein sequence ID" value="ELR12445.1"/>
    <property type="molecule type" value="Genomic_DNA"/>
</dbReference>
<evidence type="ECO:0000313" key="3">
    <source>
        <dbReference type="Proteomes" id="UP000011083"/>
    </source>
</evidence>
<proteinExistence type="predicted"/>
<keyword evidence="3" id="KW-1185">Reference proteome</keyword>
<dbReference type="RefSeq" id="XP_004334458.1">
    <property type="nucleotide sequence ID" value="XM_004334410.1"/>
</dbReference>
<reference evidence="2 3" key="1">
    <citation type="journal article" date="2013" name="Genome Biol.">
        <title>Genome of Acanthamoeba castellanii highlights extensive lateral gene transfer and early evolution of tyrosine kinase signaling.</title>
        <authorList>
            <person name="Clarke M."/>
            <person name="Lohan A.J."/>
            <person name="Liu B."/>
            <person name="Lagkouvardos I."/>
            <person name="Roy S."/>
            <person name="Zafar N."/>
            <person name="Bertelli C."/>
            <person name="Schilde C."/>
            <person name="Kianianmomeni A."/>
            <person name="Burglin T.R."/>
            <person name="Frech C."/>
            <person name="Turcotte B."/>
            <person name="Kopec K.O."/>
            <person name="Synnott J.M."/>
            <person name="Choo C."/>
            <person name="Paponov I."/>
            <person name="Finkler A."/>
            <person name="Soon Heng Tan C."/>
            <person name="Hutchins A.P."/>
            <person name="Weinmeier T."/>
            <person name="Rattei T."/>
            <person name="Chu J.S."/>
            <person name="Gimenez G."/>
            <person name="Irimia M."/>
            <person name="Rigden D.J."/>
            <person name="Fitzpatrick D.A."/>
            <person name="Lorenzo-Morales J."/>
            <person name="Bateman A."/>
            <person name="Chiu C.H."/>
            <person name="Tang P."/>
            <person name="Hegemann P."/>
            <person name="Fromm H."/>
            <person name="Raoult D."/>
            <person name="Greub G."/>
            <person name="Miranda-Saavedra D."/>
            <person name="Chen N."/>
            <person name="Nash P."/>
            <person name="Ginger M.L."/>
            <person name="Horn M."/>
            <person name="Schaap P."/>
            <person name="Caler L."/>
            <person name="Loftus B."/>
        </authorList>
    </citation>
    <scope>NUCLEOTIDE SEQUENCE [LARGE SCALE GENOMIC DNA]</scope>
    <source>
        <strain evidence="2 3">Neff</strain>
    </source>
</reference>
<dbReference type="VEuPathDB" id="AmoebaDB:ACA1_324920"/>
<feature type="compositionally biased region" description="Basic and acidic residues" evidence="1">
    <location>
        <begin position="560"/>
        <end position="570"/>
    </location>
</feature>
<sequence length="601" mass="64194">MSSSSSSSSSSTAIPNAVAAQGLTTTAAAVSTTLEGPAGAEVSVAPTVADSADEIYLDDCTRSLGAFADKVGLWLKAIAGHDSKSHGAAYSSVFGGGWRQRDVDAVRSGKISERLCAAMESPAFYAEYSSMVLHAAGTQSDSLTLAVEPSVWDDKTQVQQINWFHTPSGAFCLRHVAAAVSDPALRRRVSALMKRATQYFAREQVAATTCRTCLDGSERALNPAQAIAQMRAVTAYGQRLASGSGYDTDYFQYHAYGPLYLVAFAWPLLLALDGKSLDSAAVGAQCFQVASSVSSLCAGDNRTQQRSSARGADAQHTHDINHPDGWAAYVDSWAQAPMMADSMALYQDAERNHDSRVMRHYWKAATADTAKERAITIQARYYHSSETSVPIWSSSLSPPDAAAAAERIMGFAMAERDTAIFDGSVFVVDYTARMEGDNDDDKVVNYVMTPTRDLYLPNVADVLAYVDQEAVHDPTIVTRHMQAARILAAVIERKNAGVQEQMGQTVWFGQNHKRRAALVEPILLALAEHAARSSSEHVSSPSRETLGGVELPGRDPVAFGEDHAEHKEAGGAEAAAASEDNTDVAADQQAAEPPVGGCLLS</sequence>
<dbReference type="KEGG" id="acan:ACA1_324920"/>
<organism evidence="2 3">
    <name type="scientific">Acanthamoeba castellanii (strain ATCC 30010 / Neff)</name>
    <dbReference type="NCBI Taxonomy" id="1257118"/>
    <lineage>
        <taxon>Eukaryota</taxon>
        <taxon>Amoebozoa</taxon>
        <taxon>Discosea</taxon>
        <taxon>Longamoebia</taxon>
        <taxon>Centramoebida</taxon>
        <taxon>Acanthamoebidae</taxon>
        <taxon>Acanthamoeba</taxon>
    </lineage>
</organism>
<name>L8GH75_ACACF</name>
<dbReference type="AlphaFoldDB" id="L8GH75"/>
<protein>
    <submittedName>
        <fullName evidence="2">Uncharacterized protein</fullName>
    </submittedName>
</protein>
<accession>L8GH75</accession>